<dbReference type="Proteomes" id="UP000701698">
    <property type="component" value="Unassembled WGS sequence"/>
</dbReference>
<evidence type="ECO:0000313" key="2">
    <source>
        <dbReference type="Proteomes" id="UP000701698"/>
    </source>
</evidence>
<accession>A0A955RQA4</accession>
<reference evidence="1" key="1">
    <citation type="submission" date="2020-04" db="EMBL/GenBank/DDBJ databases">
        <authorList>
            <person name="Zhang T."/>
        </authorList>
    </citation>
    <scope>NUCLEOTIDE SEQUENCE</scope>
    <source>
        <strain evidence="1">HKST-UBA01</strain>
    </source>
</reference>
<reference evidence="1" key="2">
    <citation type="journal article" date="2021" name="Microbiome">
        <title>Successional dynamics and alternative stable states in a saline activated sludge microbial community over 9 years.</title>
        <authorList>
            <person name="Wang Y."/>
            <person name="Ye J."/>
            <person name="Ju F."/>
            <person name="Liu L."/>
            <person name="Boyd J.A."/>
            <person name="Deng Y."/>
            <person name="Parks D.H."/>
            <person name="Jiang X."/>
            <person name="Yin X."/>
            <person name="Woodcroft B.J."/>
            <person name="Tyson G.W."/>
            <person name="Hugenholtz P."/>
            <person name="Polz M.F."/>
            <person name="Zhang T."/>
        </authorList>
    </citation>
    <scope>NUCLEOTIDE SEQUENCE</scope>
    <source>
        <strain evidence="1">HKST-UBA01</strain>
    </source>
</reference>
<proteinExistence type="predicted"/>
<feature type="non-terminal residue" evidence="1">
    <location>
        <position position="478"/>
    </location>
</feature>
<evidence type="ECO:0000313" key="1">
    <source>
        <dbReference type="EMBL" id="MCA9390205.1"/>
    </source>
</evidence>
<dbReference type="AlphaFoldDB" id="A0A955RQA4"/>
<organism evidence="1 2">
    <name type="scientific">candidate division WWE3 bacterium</name>
    <dbReference type="NCBI Taxonomy" id="2053526"/>
    <lineage>
        <taxon>Bacteria</taxon>
        <taxon>Katanobacteria</taxon>
    </lineage>
</organism>
<sequence>MMKKQLTNSNGQVLLLTLLVAIVALTVVVAASTRTTTDVRQSESSTESERAFSAAEAGVEEKLFEISQGTSVPATCDDTDLNPGNDCNLTVGDANVDRVAVSAEQAFSVNDVEPEQVIQIRLVNDLISPGSGYNSNITFTWDRYAAMVATVVMKTGFGNYVVDRYAWKCGSVPNAQGFQTTVPSGSPSRCARTLNIGSIEGVNNALLVRLRPMYQRTYVGITPSTTLNFPVQSVEITSTGSSIDSERTVQVNRINDLLPGIFDFAMFSGSTSRSIDGDTNASSYDWIQTIGGNIHSQYSGVGNGINLTIPNPAWFCSGSAGCVASSADNGISINRVHSDSAKRWRATSEDIDVTRYTYDQLWERLKDQATDGTDFDDPAINNALSNAGTPGVIRITTGDGGAFPNRVTLNKAMWAELDNNKPVVIFIGNDSNNLDLYFHDSNRPETFTGKNVIFVVSGDVEITSNIYTVEATVVADGE</sequence>
<comment type="caution">
    <text evidence="1">The sequence shown here is derived from an EMBL/GenBank/DDBJ whole genome shotgun (WGS) entry which is preliminary data.</text>
</comment>
<name>A0A955RQA4_UNCKA</name>
<protein>
    <recommendedName>
        <fullName evidence="3">Type 4 fimbrial biogenesis protein PilX N-terminal domain-containing protein</fullName>
    </recommendedName>
</protein>
<dbReference type="EMBL" id="JAGQKX010000045">
    <property type="protein sequence ID" value="MCA9390205.1"/>
    <property type="molecule type" value="Genomic_DNA"/>
</dbReference>
<evidence type="ECO:0008006" key="3">
    <source>
        <dbReference type="Google" id="ProtNLM"/>
    </source>
</evidence>
<gene>
    <name evidence="1" type="ORF">KC571_02270</name>
</gene>